<feature type="transmembrane region" description="Helical" evidence="1">
    <location>
        <begin position="529"/>
        <end position="554"/>
    </location>
</feature>
<sequence>MLLTNVSVKRPVVITVIIMTFILVGFICFKSLSINDMPEADFPYVTVSITENGVAPDQIETNIAKKVEEAIGQISGVKHVYTNISEGSCNIITEFVLEKSPDVAAQEVRDKVSSVRKSLPNDIDEPVIAKYDFSAQPILSLAVSGSMDNRAISKIVDDVITKSLYTVNGVGSVNVYGEEEREIKIKLDLDKLAAYGLTPAEMVGNILSGNMEEPGGKVKQGQNEISLRTDNKVKSLNDFYNITVANRSDREIKVRDVATVSDGIQDMKSISYYDGKEAIGIDVVKQSGANTVQVADNVKQRLELIKGLLPKGLHIDVVVDNSVSIRDSVNEVVKTILEGCILAVIIVFLFLNEWESTLISGISLPTSIITTFIAMKAMNFSLNTMSLMALSLAVGLLIDDAIVVIENIVRHLHMGKPPIKAALEGTSEIGLAVLATTFAVVAVFVPIALVTGIIGKYFIEFGLTVAFSMLVSLFISLTLVPMMASLLLKAEKKVKRTFVGSFLDWFNDKFNLLGLTYAGFLKVVLSHRFITLVITIGLFVTSMRMIPMLGFSFIPASDNGSINISATTDSGLTLEARGEKAKEIEKSLKKYPEITHLYTTVSSDDISTYVKLTDKQERKKTSKELASEIRNDLSKIPGLDLSVQAGSFGPSESKDVSFVIMGNDQQTLEDFALKAKKELSEDPHAKDVGLDIKNGATEAKLEVDRDKASDLGVDVSLAANTIRALFDGIDAGKFDYAGDRFNVRVSLKDDQRKSLDDLNAIYVNGSNNQLVPISSITHKVLATSLSTIHRYDRMRQIELSANVEGMASGDFLNEYTKKFQNDPDIPKGVFIKVGGMNEVMSEGFSSLVMALLMGILFMYLVMTMQFESFLDPIAIMFSLPMALIGAVLGLYAAGSELSIMSLIGVILLMGLVAKNGILLVDFTKQRRKEGLGIKEALQEAGRTRLRPILMTTLAMIFGMIPVALATGSGAEMRAPMGHAVIGGLITSTLLTLFIVPVVYSLLDDLKQKFHRKTKTEVSPDHTT</sequence>
<name>I4D259_DESAJ</name>
<feature type="transmembrane region" description="Helical" evidence="1">
    <location>
        <begin position="12"/>
        <end position="32"/>
    </location>
</feature>
<accession>I4D259</accession>
<dbReference type="PANTHER" id="PTHR32063:SF0">
    <property type="entry name" value="SWARMING MOTILITY PROTEIN SWRC"/>
    <property type="match status" value="1"/>
</dbReference>
<feature type="transmembrane region" description="Helical" evidence="1">
    <location>
        <begin position="899"/>
        <end position="920"/>
    </location>
</feature>
<dbReference type="AlphaFoldDB" id="I4D259"/>
<feature type="transmembrane region" description="Helical" evidence="1">
    <location>
        <begin position="387"/>
        <end position="409"/>
    </location>
</feature>
<organism evidence="2 3">
    <name type="scientific">Desulfosporosinus acidiphilus (strain DSM 22704 / JCM 16185 / SJ4)</name>
    <dbReference type="NCBI Taxonomy" id="646529"/>
    <lineage>
        <taxon>Bacteria</taxon>
        <taxon>Bacillati</taxon>
        <taxon>Bacillota</taxon>
        <taxon>Clostridia</taxon>
        <taxon>Eubacteriales</taxon>
        <taxon>Desulfitobacteriaceae</taxon>
        <taxon>Desulfosporosinus</taxon>
    </lineage>
</organism>
<dbReference type="Gene3D" id="3.30.2090.10">
    <property type="entry name" value="Multidrug efflux transporter AcrB TolC docking domain, DN and DC subdomains"/>
    <property type="match status" value="2"/>
</dbReference>
<dbReference type="SUPFAM" id="SSF82693">
    <property type="entry name" value="Multidrug efflux transporter AcrB pore domain, PN1, PN2, PC1 and PC2 subdomains"/>
    <property type="match status" value="3"/>
</dbReference>
<dbReference type="InterPro" id="IPR027463">
    <property type="entry name" value="AcrB_DN_DC_subdom"/>
</dbReference>
<proteinExistence type="predicted"/>
<keyword evidence="1" id="KW-0472">Membrane</keyword>
<protein>
    <submittedName>
        <fullName evidence="2">Cation/multidrug efflux pump</fullName>
    </submittedName>
</protein>
<dbReference type="Gene3D" id="3.30.70.1440">
    <property type="entry name" value="Multidrug efflux transporter AcrB pore domain"/>
    <property type="match status" value="1"/>
</dbReference>
<dbReference type="Pfam" id="PF00873">
    <property type="entry name" value="ACR_tran"/>
    <property type="match status" value="1"/>
</dbReference>
<dbReference type="GO" id="GO:0005886">
    <property type="term" value="C:plasma membrane"/>
    <property type="evidence" value="ECO:0007669"/>
    <property type="project" value="TreeGrafter"/>
</dbReference>
<dbReference type="PRINTS" id="PR00702">
    <property type="entry name" value="ACRIFLAVINRP"/>
</dbReference>
<evidence type="ECO:0000313" key="3">
    <source>
        <dbReference type="Proteomes" id="UP000002892"/>
    </source>
</evidence>
<feature type="transmembrane region" description="Helical" evidence="1">
    <location>
        <begin position="332"/>
        <end position="351"/>
    </location>
</feature>
<feature type="transmembrane region" description="Helical" evidence="1">
    <location>
        <begin position="843"/>
        <end position="861"/>
    </location>
</feature>
<feature type="transmembrane region" description="Helical" evidence="1">
    <location>
        <begin position="465"/>
        <end position="488"/>
    </location>
</feature>
<dbReference type="Gene3D" id="1.20.1640.10">
    <property type="entry name" value="Multidrug efflux transporter AcrB transmembrane domain"/>
    <property type="match status" value="2"/>
</dbReference>
<dbReference type="SUPFAM" id="SSF82714">
    <property type="entry name" value="Multidrug efflux transporter AcrB TolC docking domain, DN and DC subdomains"/>
    <property type="match status" value="2"/>
</dbReference>
<dbReference type="eggNOG" id="COG0841">
    <property type="taxonomic scope" value="Bacteria"/>
</dbReference>
<dbReference type="SUPFAM" id="SSF82866">
    <property type="entry name" value="Multidrug efflux transporter AcrB transmembrane domain"/>
    <property type="match status" value="2"/>
</dbReference>
<dbReference type="KEGG" id="dai:Desaci_0827"/>
<dbReference type="EMBL" id="CP003639">
    <property type="protein sequence ID" value="AFM39883.1"/>
    <property type="molecule type" value="Genomic_DNA"/>
</dbReference>
<keyword evidence="1" id="KW-0812">Transmembrane</keyword>
<dbReference type="Proteomes" id="UP000002892">
    <property type="component" value="Chromosome"/>
</dbReference>
<keyword evidence="1" id="KW-1133">Transmembrane helix</keyword>
<gene>
    <name evidence="2" type="ordered locus">Desaci_0827</name>
</gene>
<dbReference type="RefSeq" id="WP_014825894.1">
    <property type="nucleotide sequence ID" value="NC_018068.1"/>
</dbReference>
<dbReference type="STRING" id="646529.Desaci_0827"/>
<dbReference type="InterPro" id="IPR001036">
    <property type="entry name" value="Acrflvin-R"/>
</dbReference>
<feature type="transmembrane region" description="Helical" evidence="1">
    <location>
        <begin position="429"/>
        <end position="459"/>
    </location>
</feature>
<dbReference type="GO" id="GO:0042910">
    <property type="term" value="F:xenobiotic transmembrane transporter activity"/>
    <property type="evidence" value="ECO:0007669"/>
    <property type="project" value="TreeGrafter"/>
</dbReference>
<dbReference type="OrthoDB" id="9757876at2"/>
<dbReference type="HOGENOM" id="CLU_002755_1_2_9"/>
<feature type="transmembrane region" description="Helical" evidence="1">
    <location>
        <begin position="979"/>
        <end position="1002"/>
    </location>
</feature>
<reference evidence="2 3" key="1">
    <citation type="journal article" date="2012" name="J. Bacteriol.">
        <title>Complete genome sequences of Desulfosporosinus orientis DSM765T, Desulfosporosinus youngiae DSM17734T, Desulfosporosinus meridiei DSM13257T, and Desulfosporosinus acidiphilus DSM22704T.</title>
        <authorList>
            <person name="Pester M."/>
            <person name="Brambilla E."/>
            <person name="Alazard D."/>
            <person name="Rattei T."/>
            <person name="Weinmaier T."/>
            <person name="Han J."/>
            <person name="Lucas S."/>
            <person name="Lapidus A."/>
            <person name="Cheng J.F."/>
            <person name="Goodwin L."/>
            <person name="Pitluck S."/>
            <person name="Peters L."/>
            <person name="Ovchinnikova G."/>
            <person name="Teshima H."/>
            <person name="Detter J.C."/>
            <person name="Han C.S."/>
            <person name="Tapia R."/>
            <person name="Land M.L."/>
            <person name="Hauser L."/>
            <person name="Kyrpides N.C."/>
            <person name="Ivanova N.N."/>
            <person name="Pagani I."/>
            <person name="Huntmann M."/>
            <person name="Wei C.L."/>
            <person name="Davenport K.W."/>
            <person name="Daligault H."/>
            <person name="Chain P.S."/>
            <person name="Chen A."/>
            <person name="Mavromatis K."/>
            <person name="Markowitz V."/>
            <person name="Szeto E."/>
            <person name="Mikhailova N."/>
            <person name="Pati A."/>
            <person name="Wagner M."/>
            <person name="Woyke T."/>
            <person name="Ollivier B."/>
            <person name="Klenk H.P."/>
            <person name="Spring S."/>
            <person name="Loy A."/>
        </authorList>
    </citation>
    <scope>NUCLEOTIDE SEQUENCE [LARGE SCALE GENOMIC DNA]</scope>
    <source>
        <strain evidence="3">DSM 22704 / JCM 16185 / SJ4</strain>
    </source>
</reference>
<feature type="transmembrane region" description="Helical" evidence="1">
    <location>
        <begin position="358"/>
        <end position="375"/>
    </location>
</feature>
<dbReference type="PANTHER" id="PTHR32063">
    <property type="match status" value="1"/>
</dbReference>
<dbReference type="Gene3D" id="3.30.70.1320">
    <property type="entry name" value="Multidrug efflux transporter AcrB pore domain like"/>
    <property type="match status" value="1"/>
</dbReference>
<evidence type="ECO:0000313" key="2">
    <source>
        <dbReference type="EMBL" id="AFM39883.1"/>
    </source>
</evidence>
<evidence type="ECO:0000256" key="1">
    <source>
        <dbReference type="SAM" id="Phobius"/>
    </source>
</evidence>
<keyword evidence="3" id="KW-1185">Reference proteome</keyword>
<feature type="transmembrane region" description="Helical" evidence="1">
    <location>
        <begin position="873"/>
        <end position="893"/>
    </location>
</feature>
<dbReference type="Gene3D" id="3.30.70.1430">
    <property type="entry name" value="Multidrug efflux transporter AcrB pore domain"/>
    <property type="match status" value="2"/>
</dbReference>
<feature type="transmembrane region" description="Helical" evidence="1">
    <location>
        <begin position="948"/>
        <end position="967"/>
    </location>
</feature>